<evidence type="ECO:0000313" key="3">
    <source>
        <dbReference type="RefSeq" id="XP_031390648.1"/>
    </source>
</evidence>
<dbReference type="PANTHER" id="PTHR33978">
    <property type="entry name" value="SERINE/THREONINE-KINASE"/>
    <property type="match status" value="1"/>
</dbReference>
<feature type="region of interest" description="Disordered" evidence="1">
    <location>
        <begin position="49"/>
        <end position="72"/>
    </location>
</feature>
<gene>
    <name evidence="3" type="primary">LOC116203126</name>
</gene>
<sequence length="152" mass="16716">MEMEKTAEQMQRREADLSKTLIWDCGSSLYDSFELESLKRQLDAAVSSRSSSMTHLPSRCSGARLAQPTANRASKRISQPLQKFIQSLFKSPRATKPRPKDPSDGFCFYQSGPLLAIPKASGVDHGGLSPDISLFVRTASERLSSTSIGYIS</sequence>
<accession>A0A6P8DGX0</accession>
<proteinExistence type="predicted"/>
<dbReference type="GeneID" id="116203126"/>
<dbReference type="PANTHER" id="PTHR33978:SF4">
    <property type="entry name" value="SERINE_THREONINE-KINASE"/>
    <property type="match status" value="1"/>
</dbReference>
<organism evidence="2 3">
    <name type="scientific">Punica granatum</name>
    <name type="common">Pomegranate</name>
    <dbReference type="NCBI Taxonomy" id="22663"/>
    <lineage>
        <taxon>Eukaryota</taxon>
        <taxon>Viridiplantae</taxon>
        <taxon>Streptophyta</taxon>
        <taxon>Embryophyta</taxon>
        <taxon>Tracheophyta</taxon>
        <taxon>Spermatophyta</taxon>
        <taxon>Magnoliopsida</taxon>
        <taxon>eudicotyledons</taxon>
        <taxon>Gunneridae</taxon>
        <taxon>Pentapetalae</taxon>
        <taxon>rosids</taxon>
        <taxon>malvids</taxon>
        <taxon>Myrtales</taxon>
        <taxon>Lythraceae</taxon>
        <taxon>Punica</taxon>
    </lineage>
</organism>
<dbReference type="RefSeq" id="XP_031390648.1">
    <property type="nucleotide sequence ID" value="XM_031534788.1"/>
</dbReference>
<evidence type="ECO:0000256" key="1">
    <source>
        <dbReference type="SAM" id="MobiDB-lite"/>
    </source>
</evidence>
<evidence type="ECO:0000313" key="2">
    <source>
        <dbReference type="Proteomes" id="UP000515151"/>
    </source>
</evidence>
<reference evidence="3" key="2">
    <citation type="submission" date="2025-08" db="UniProtKB">
        <authorList>
            <consortium name="RefSeq"/>
        </authorList>
    </citation>
    <scope>IDENTIFICATION</scope>
    <source>
        <tissue evidence="3">Leaf</tissue>
    </source>
</reference>
<dbReference type="OrthoDB" id="1932439at2759"/>
<reference evidence="2" key="1">
    <citation type="journal article" date="2020" name="Plant Biotechnol. J.">
        <title>The pomegranate (Punica granatum L.) draft genome dissects genetic divergence between soft- and hard-seeded cultivars.</title>
        <authorList>
            <person name="Luo X."/>
            <person name="Li H."/>
            <person name="Wu Z."/>
            <person name="Yao W."/>
            <person name="Zhao P."/>
            <person name="Cao D."/>
            <person name="Yu H."/>
            <person name="Li K."/>
            <person name="Poudel K."/>
            <person name="Zhao D."/>
            <person name="Zhang F."/>
            <person name="Xia X."/>
            <person name="Chen L."/>
            <person name="Wang Q."/>
            <person name="Jing D."/>
            <person name="Cao S."/>
        </authorList>
    </citation>
    <scope>NUCLEOTIDE SEQUENCE [LARGE SCALE GENOMIC DNA]</scope>
    <source>
        <strain evidence="2">cv. Tunisia</strain>
    </source>
</reference>
<keyword evidence="2" id="KW-1185">Reference proteome</keyword>
<dbReference type="AlphaFoldDB" id="A0A6P8DGX0"/>
<name>A0A6P8DGX0_PUNGR</name>
<dbReference type="Proteomes" id="UP000515151">
    <property type="component" value="Chromosome 4"/>
</dbReference>
<protein>
    <submittedName>
        <fullName evidence="3">Uncharacterized protein LOC116203126</fullName>
    </submittedName>
</protein>